<accession>A0A136PQM3</accession>
<dbReference type="Proteomes" id="UP000070620">
    <property type="component" value="Unassembled WGS sequence"/>
</dbReference>
<comment type="similarity">
    <text evidence="7">Belongs to the binding-protein-dependent transport system permease family.</text>
</comment>
<dbReference type="CDD" id="cd06261">
    <property type="entry name" value="TM_PBP2"/>
    <property type="match status" value="1"/>
</dbReference>
<keyword evidence="2 7" id="KW-0813">Transport</keyword>
<feature type="transmembrane region" description="Helical" evidence="7">
    <location>
        <begin position="12"/>
        <end position="30"/>
    </location>
</feature>
<dbReference type="PANTHER" id="PTHR43744:SF8">
    <property type="entry name" value="SN-GLYCEROL-3-PHOSPHATE TRANSPORT SYSTEM PERMEASE PROTEIN UGPE"/>
    <property type="match status" value="1"/>
</dbReference>
<dbReference type="PANTHER" id="PTHR43744">
    <property type="entry name" value="ABC TRANSPORTER PERMEASE PROTEIN MG189-RELATED-RELATED"/>
    <property type="match status" value="1"/>
</dbReference>
<name>A0A136PQM3_9ACTN</name>
<keyword evidence="5 7" id="KW-1133">Transmembrane helix</keyword>
<evidence type="ECO:0000256" key="1">
    <source>
        <dbReference type="ARBA" id="ARBA00004651"/>
    </source>
</evidence>
<organism evidence="9 10">
    <name type="scientific">Micromonospora rosaria</name>
    <dbReference type="NCBI Taxonomy" id="47874"/>
    <lineage>
        <taxon>Bacteria</taxon>
        <taxon>Bacillati</taxon>
        <taxon>Actinomycetota</taxon>
        <taxon>Actinomycetes</taxon>
        <taxon>Micromonosporales</taxon>
        <taxon>Micromonosporaceae</taxon>
        <taxon>Micromonospora</taxon>
    </lineage>
</organism>
<reference evidence="9 10" key="1">
    <citation type="submission" date="2016-01" db="EMBL/GenBank/DDBJ databases">
        <title>Whole genome sequence and analysis of Micromonospora rosaria DSM 803, which can produce antibacterial substance rosamicin.</title>
        <authorList>
            <person name="Yang H."/>
            <person name="He X."/>
            <person name="Zhu D."/>
        </authorList>
    </citation>
    <scope>NUCLEOTIDE SEQUENCE [LARGE SCALE GENOMIC DNA]</scope>
    <source>
        <strain evidence="9 10">DSM 803</strain>
    </source>
</reference>
<evidence type="ECO:0000256" key="5">
    <source>
        <dbReference type="ARBA" id="ARBA00022989"/>
    </source>
</evidence>
<feature type="transmembrane region" description="Helical" evidence="7">
    <location>
        <begin position="72"/>
        <end position="96"/>
    </location>
</feature>
<feature type="transmembrane region" description="Helical" evidence="7">
    <location>
        <begin position="108"/>
        <end position="129"/>
    </location>
</feature>
<feature type="transmembrane region" description="Helical" evidence="7">
    <location>
        <begin position="241"/>
        <end position="264"/>
    </location>
</feature>
<dbReference type="Gene3D" id="1.10.3720.10">
    <property type="entry name" value="MetI-like"/>
    <property type="match status" value="1"/>
</dbReference>
<feature type="transmembrane region" description="Helical" evidence="7">
    <location>
        <begin position="141"/>
        <end position="164"/>
    </location>
</feature>
<proteinExistence type="inferred from homology"/>
<dbReference type="RefSeq" id="WP_067367263.1">
    <property type="nucleotide sequence ID" value="NZ_JBIUBN010000002.1"/>
</dbReference>
<keyword evidence="6 7" id="KW-0472">Membrane</keyword>
<dbReference type="GO" id="GO:0005886">
    <property type="term" value="C:plasma membrane"/>
    <property type="evidence" value="ECO:0007669"/>
    <property type="project" value="UniProtKB-SubCell"/>
</dbReference>
<evidence type="ECO:0000256" key="2">
    <source>
        <dbReference type="ARBA" id="ARBA00022448"/>
    </source>
</evidence>
<evidence type="ECO:0000313" key="9">
    <source>
        <dbReference type="EMBL" id="KXK60730.1"/>
    </source>
</evidence>
<dbReference type="GO" id="GO:0055085">
    <property type="term" value="P:transmembrane transport"/>
    <property type="evidence" value="ECO:0007669"/>
    <property type="project" value="InterPro"/>
</dbReference>
<evidence type="ECO:0000256" key="4">
    <source>
        <dbReference type="ARBA" id="ARBA00022692"/>
    </source>
</evidence>
<gene>
    <name evidence="9" type="ORF">AWW66_17440</name>
</gene>
<comment type="subcellular location">
    <subcellularLocation>
        <location evidence="1 7">Cell membrane</location>
        <topology evidence="1 7">Multi-pass membrane protein</topology>
    </subcellularLocation>
</comment>
<protein>
    <submittedName>
        <fullName evidence="9">ABC transporter permease</fullName>
    </submittedName>
</protein>
<evidence type="ECO:0000259" key="8">
    <source>
        <dbReference type="PROSITE" id="PS50928"/>
    </source>
</evidence>
<keyword evidence="3" id="KW-1003">Cell membrane</keyword>
<keyword evidence="10" id="KW-1185">Reference proteome</keyword>
<dbReference type="SUPFAM" id="SSF161098">
    <property type="entry name" value="MetI-like"/>
    <property type="match status" value="1"/>
</dbReference>
<dbReference type="PROSITE" id="PS50928">
    <property type="entry name" value="ABC_TM1"/>
    <property type="match status" value="1"/>
</dbReference>
<evidence type="ECO:0000256" key="7">
    <source>
        <dbReference type="RuleBase" id="RU363032"/>
    </source>
</evidence>
<evidence type="ECO:0000313" key="10">
    <source>
        <dbReference type="Proteomes" id="UP000070620"/>
    </source>
</evidence>
<dbReference type="InterPro" id="IPR035906">
    <property type="entry name" value="MetI-like_sf"/>
</dbReference>
<dbReference type="AlphaFoldDB" id="A0A136PQM3"/>
<feature type="transmembrane region" description="Helical" evidence="7">
    <location>
        <begin position="185"/>
        <end position="210"/>
    </location>
</feature>
<keyword evidence="4 7" id="KW-0812">Transmembrane</keyword>
<dbReference type="EMBL" id="LRQV01000061">
    <property type="protein sequence ID" value="KXK60730.1"/>
    <property type="molecule type" value="Genomic_DNA"/>
</dbReference>
<feature type="domain" description="ABC transmembrane type-1" evidence="8">
    <location>
        <begin position="73"/>
        <end position="264"/>
    </location>
</feature>
<evidence type="ECO:0000256" key="6">
    <source>
        <dbReference type="ARBA" id="ARBA00023136"/>
    </source>
</evidence>
<evidence type="ECO:0000256" key="3">
    <source>
        <dbReference type="ARBA" id="ARBA00022475"/>
    </source>
</evidence>
<dbReference type="Pfam" id="PF00528">
    <property type="entry name" value="BPD_transp_1"/>
    <property type="match status" value="1"/>
</dbReference>
<dbReference type="InterPro" id="IPR000515">
    <property type="entry name" value="MetI-like"/>
</dbReference>
<comment type="caution">
    <text evidence="9">The sequence shown here is derived from an EMBL/GenBank/DDBJ whole genome shotgun (WGS) entry which is preliminary data.</text>
</comment>
<dbReference type="OrthoDB" id="61122at2"/>
<sequence length="278" mass="29959">MNRRHSAQIGRYLLIFALAVVAVAALYPLLFTVVSSLKTQTGFARDPLGLPTSGITFDNYVEAFKRMDMPRLLLNSIITTVAGLVLSVVAAMLVAYTVTKLRFRGGKLVFLLIIVTLTIPSQAIIYPLYQTVLDLGMSGEYQGLILAYAAFGLPLGTYQLAGYFQQVPDELIEAARVDGAGHFTILFRLLAPIATPALAALAIFNFVWMWNDLLLPLVIMGGSDSKTLMVGVSMLSGQYDVSVPLVSAGLIVALLPVLIIYLVFQRQLVSGALAGSGK</sequence>